<accession>A0A139NE76</accession>
<organism evidence="1 2">
    <name type="scientific">Streptococcus gordonii</name>
    <dbReference type="NCBI Taxonomy" id="1302"/>
    <lineage>
        <taxon>Bacteria</taxon>
        <taxon>Bacillati</taxon>
        <taxon>Bacillota</taxon>
        <taxon>Bacilli</taxon>
        <taxon>Lactobacillales</taxon>
        <taxon>Streptococcaceae</taxon>
        <taxon>Streptococcus</taxon>
    </lineage>
</organism>
<gene>
    <name evidence="1" type="ORF">SGODD07_00260</name>
</gene>
<keyword evidence="1" id="KW-0378">Hydrolase</keyword>
<dbReference type="InterPro" id="IPR041492">
    <property type="entry name" value="HAD_2"/>
</dbReference>
<dbReference type="PANTHER" id="PTHR43434">
    <property type="entry name" value="PHOSPHOGLYCOLATE PHOSPHATASE"/>
    <property type="match status" value="1"/>
</dbReference>
<dbReference type="Pfam" id="PF13419">
    <property type="entry name" value="HAD_2"/>
    <property type="match status" value="1"/>
</dbReference>
<dbReference type="InterPro" id="IPR023198">
    <property type="entry name" value="PGP-like_dom2"/>
</dbReference>
<reference evidence="1 2" key="1">
    <citation type="submission" date="2016-01" db="EMBL/GenBank/DDBJ databases">
        <title>Highly variable Streptococcus oralis are common among viridans streptococci isolated from primates.</title>
        <authorList>
            <person name="Denapaite D."/>
            <person name="Rieger M."/>
            <person name="Koendgen S."/>
            <person name="Brueckner R."/>
            <person name="Ochigava I."/>
            <person name="Kappeler P."/>
            <person name="Maetz-Rensing K."/>
            <person name="Leendertz F."/>
            <person name="Hakenbeck R."/>
        </authorList>
    </citation>
    <scope>NUCLEOTIDE SEQUENCE [LARGE SCALE GENOMIC DNA]</scope>
    <source>
        <strain evidence="1 2">DD07</strain>
    </source>
</reference>
<name>A0A139NE76_STRGN</name>
<dbReference type="Proteomes" id="UP000070096">
    <property type="component" value="Unassembled WGS sequence"/>
</dbReference>
<protein>
    <submittedName>
        <fullName evidence="1">Hydrolase, haloacid dehalogenase-like family</fullName>
    </submittedName>
</protein>
<dbReference type="NCBIfam" id="TIGR01549">
    <property type="entry name" value="HAD-SF-IA-v1"/>
    <property type="match status" value="1"/>
</dbReference>
<dbReference type="PANTHER" id="PTHR43434:SF25">
    <property type="entry name" value="PHOSPHOGLYCOLATE PHOSPHATASE"/>
    <property type="match status" value="1"/>
</dbReference>
<dbReference type="CDD" id="cd07523">
    <property type="entry name" value="HAD_YsbA-like"/>
    <property type="match status" value="1"/>
</dbReference>
<dbReference type="SFLD" id="SFLDS00003">
    <property type="entry name" value="Haloacid_Dehalogenase"/>
    <property type="match status" value="1"/>
</dbReference>
<dbReference type="Gene3D" id="1.10.150.240">
    <property type="entry name" value="Putative phosphatase, domain 2"/>
    <property type="match status" value="1"/>
</dbReference>
<dbReference type="SFLD" id="SFLDG01129">
    <property type="entry name" value="C1.5:_HAD__Beta-PGM__Phosphata"/>
    <property type="match status" value="1"/>
</dbReference>
<dbReference type="SUPFAM" id="SSF56784">
    <property type="entry name" value="HAD-like"/>
    <property type="match status" value="1"/>
</dbReference>
<dbReference type="SFLD" id="SFLDG01135">
    <property type="entry name" value="C1.5.6:_HAD__Beta-PGM__Phospha"/>
    <property type="match status" value="1"/>
</dbReference>
<dbReference type="GO" id="GO:0008967">
    <property type="term" value="F:phosphoglycolate phosphatase activity"/>
    <property type="evidence" value="ECO:0007669"/>
    <property type="project" value="TreeGrafter"/>
</dbReference>
<sequence length="192" mass="21728">MDYQDYIWDLGGTLLDNYETSTAAFVRTLASLGIEASHDEVYQALKVSTDYAVQQFAPGVNDFLRSYKANEAKELQHPVLFDGAKELLETIIEQGGRNFLVSHRDNQVLEIISKTGIESLFTEIVTADNGFKRKPDPESMNYLKEKYQIRSCLVIGDRPLDIEAGQAAGFATYLFDSMENLKNYLHLNTEKE</sequence>
<dbReference type="InterPro" id="IPR006439">
    <property type="entry name" value="HAD-SF_hydro_IA"/>
</dbReference>
<proteinExistence type="predicted"/>
<dbReference type="Gene3D" id="3.40.50.1000">
    <property type="entry name" value="HAD superfamily/HAD-like"/>
    <property type="match status" value="1"/>
</dbReference>
<dbReference type="PATRIC" id="fig|1302.21.peg.293"/>
<dbReference type="InterPro" id="IPR023214">
    <property type="entry name" value="HAD_sf"/>
</dbReference>
<dbReference type="InterPro" id="IPR050155">
    <property type="entry name" value="HAD-like_hydrolase_sf"/>
</dbReference>
<dbReference type="GO" id="GO:0005829">
    <property type="term" value="C:cytosol"/>
    <property type="evidence" value="ECO:0007669"/>
    <property type="project" value="TreeGrafter"/>
</dbReference>
<evidence type="ECO:0000313" key="2">
    <source>
        <dbReference type="Proteomes" id="UP000070096"/>
    </source>
</evidence>
<evidence type="ECO:0000313" key="1">
    <source>
        <dbReference type="EMBL" id="KXT74133.1"/>
    </source>
</evidence>
<dbReference type="InterPro" id="IPR036412">
    <property type="entry name" value="HAD-like_sf"/>
</dbReference>
<comment type="caution">
    <text evidence="1">The sequence shown here is derived from an EMBL/GenBank/DDBJ whole genome shotgun (WGS) entry which is preliminary data.</text>
</comment>
<dbReference type="GO" id="GO:0006281">
    <property type="term" value="P:DNA repair"/>
    <property type="evidence" value="ECO:0007669"/>
    <property type="project" value="TreeGrafter"/>
</dbReference>
<dbReference type="EMBL" id="LQRC01000047">
    <property type="protein sequence ID" value="KXT74133.1"/>
    <property type="molecule type" value="Genomic_DNA"/>
</dbReference>
<dbReference type="AlphaFoldDB" id="A0A139NE76"/>